<dbReference type="InterPro" id="IPR047198">
    <property type="entry name" value="DDP-like_NUDIX"/>
</dbReference>
<reference evidence="6 7" key="1">
    <citation type="submission" date="2017-03" db="EMBL/GenBank/DDBJ databases">
        <authorList>
            <person name="Afonso C.L."/>
            <person name="Miller P.J."/>
            <person name="Scott M.A."/>
            <person name="Spackman E."/>
            <person name="Goraichik I."/>
            <person name="Dimitrov K.M."/>
            <person name="Suarez D.L."/>
            <person name="Swayne D.E."/>
        </authorList>
    </citation>
    <scope>NUCLEOTIDE SEQUENCE [LARGE SCALE GENOMIC DNA]</scope>
    <source>
        <strain evidence="6 7">CECT 7971</strain>
    </source>
</reference>
<dbReference type="STRING" id="658057.SAMN04488032_101185"/>
<evidence type="ECO:0000256" key="4">
    <source>
        <dbReference type="ARBA" id="ARBA00022842"/>
    </source>
</evidence>
<keyword evidence="3" id="KW-0378">Hydrolase</keyword>
<dbReference type="InterPro" id="IPR000086">
    <property type="entry name" value="NUDIX_hydrolase_dom"/>
</dbReference>
<evidence type="ECO:0000259" key="5">
    <source>
        <dbReference type="PROSITE" id="PS51462"/>
    </source>
</evidence>
<dbReference type="GO" id="GO:0046872">
    <property type="term" value="F:metal ion binding"/>
    <property type="evidence" value="ECO:0007669"/>
    <property type="project" value="UniProtKB-KW"/>
</dbReference>
<evidence type="ECO:0000256" key="3">
    <source>
        <dbReference type="ARBA" id="ARBA00022801"/>
    </source>
</evidence>
<dbReference type="CDD" id="cd04666">
    <property type="entry name" value="NUDIX_DIPP2_like_Nudt4"/>
    <property type="match status" value="1"/>
</dbReference>
<dbReference type="SUPFAM" id="SSF55811">
    <property type="entry name" value="Nudix"/>
    <property type="match status" value="1"/>
</dbReference>
<dbReference type="GO" id="GO:0005737">
    <property type="term" value="C:cytoplasm"/>
    <property type="evidence" value="ECO:0007669"/>
    <property type="project" value="TreeGrafter"/>
</dbReference>
<gene>
    <name evidence="6" type="ORF">PAM7971_00465</name>
</gene>
<dbReference type="InterPro" id="IPR015797">
    <property type="entry name" value="NUDIX_hydrolase-like_dom_sf"/>
</dbReference>
<dbReference type="Proteomes" id="UP000193307">
    <property type="component" value="Unassembled WGS sequence"/>
</dbReference>
<feature type="domain" description="Nudix hydrolase" evidence="5">
    <location>
        <begin position="22"/>
        <end position="153"/>
    </location>
</feature>
<dbReference type="PANTHER" id="PTHR12629">
    <property type="entry name" value="DIPHOSPHOINOSITOL POLYPHOSPHATE PHOSPHOHYDROLASE"/>
    <property type="match status" value="1"/>
</dbReference>
<protein>
    <submittedName>
        <fullName evidence="6">NUDIX domain protein</fullName>
    </submittedName>
</protein>
<evidence type="ECO:0000313" key="7">
    <source>
        <dbReference type="Proteomes" id="UP000193307"/>
    </source>
</evidence>
<evidence type="ECO:0000256" key="1">
    <source>
        <dbReference type="ARBA" id="ARBA00001946"/>
    </source>
</evidence>
<dbReference type="Gene3D" id="3.90.79.10">
    <property type="entry name" value="Nucleoside Triphosphate Pyrophosphohydrolase"/>
    <property type="match status" value="1"/>
</dbReference>
<name>A0A1Y5RHY4_9RHOB</name>
<sequence length="159" mass="18105">MNAIPTKQRPLRLLGATKMGVRTQFGALCWRIRKDKVEVLLVQTRRSKRWIVPKGWPMEGQTPAKAASTEAFEEAGVVGKASSICIGLYSYTKYPRTSEDPLPCMVALFPLKAEKVLQEYPEKGQRKRKWASPRKAAQLADEPELAQILRHFDPRLMRL</sequence>
<dbReference type="GO" id="GO:0016462">
    <property type="term" value="F:pyrophosphatase activity"/>
    <property type="evidence" value="ECO:0007669"/>
    <property type="project" value="InterPro"/>
</dbReference>
<proteinExistence type="predicted"/>
<evidence type="ECO:0000313" key="6">
    <source>
        <dbReference type="EMBL" id="SLN17558.1"/>
    </source>
</evidence>
<organism evidence="6 7">
    <name type="scientific">Pacificibacter marinus</name>
    <dbReference type="NCBI Taxonomy" id="658057"/>
    <lineage>
        <taxon>Bacteria</taxon>
        <taxon>Pseudomonadati</taxon>
        <taxon>Pseudomonadota</taxon>
        <taxon>Alphaproteobacteria</taxon>
        <taxon>Rhodobacterales</taxon>
        <taxon>Roseobacteraceae</taxon>
        <taxon>Pacificibacter</taxon>
    </lineage>
</organism>
<dbReference type="PANTHER" id="PTHR12629:SF0">
    <property type="entry name" value="DIPHOSPHOINOSITOL-POLYPHOSPHATE DIPHOSPHATASE"/>
    <property type="match status" value="1"/>
</dbReference>
<keyword evidence="2" id="KW-0479">Metal-binding</keyword>
<dbReference type="PROSITE" id="PS51462">
    <property type="entry name" value="NUDIX"/>
    <property type="match status" value="1"/>
</dbReference>
<accession>A0A1Y5RHY4</accession>
<dbReference type="Pfam" id="PF00293">
    <property type="entry name" value="NUDIX"/>
    <property type="match status" value="1"/>
</dbReference>
<evidence type="ECO:0000256" key="2">
    <source>
        <dbReference type="ARBA" id="ARBA00022723"/>
    </source>
</evidence>
<comment type="cofactor">
    <cofactor evidence="1">
        <name>Mg(2+)</name>
        <dbReference type="ChEBI" id="CHEBI:18420"/>
    </cofactor>
</comment>
<dbReference type="AlphaFoldDB" id="A0A1Y5RHY4"/>
<dbReference type="EMBL" id="FWFW01000001">
    <property type="protein sequence ID" value="SLN17558.1"/>
    <property type="molecule type" value="Genomic_DNA"/>
</dbReference>
<keyword evidence="7" id="KW-1185">Reference proteome</keyword>
<keyword evidence="4" id="KW-0460">Magnesium</keyword>